<protein>
    <recommendedName>
        <fullName evidence="3">Glyoxalase</fullName>
    </recommendedName>
</protein>
<dbReference type="OrthoDB" id="1271679at2"/>
<evidence type="ECO:0000313" key="1">
    <source>
        <dbReference type="EMBL" id="SEQ69645.1"/>
    </source>
</evidence>
<dbReference type="InParanoid" id="A0A1H9I5D1"/>
<dbReference type="Proteomes" id="UP000199021">
    <property type="component" value="Unassembled WGS sequence"/>
</dbReference>
<dbReference type="RefSeq" id="WP_090169295.1">
    <property type="nucleotide sequence ID" value="NZ_FOFB01000014.1"/>
</dbReference>
<accession>A0A1H9I5D1</accession>
<proteinExistence type="predicted"/>
<dbReference type="STRING" id="478744.SAMN05444359_11443"/>
<gene>
    <name evidence="1" type="ORF">SAMN05444359_11443</name>
</gene>
<keyword evidence="2" id="KW-1185">Reference proteome</keyword>
<dbReference type="EMBL" id="FOFB01000014">
    <property type="protein sequence ID" value="SEQ69645.1"/>
    <property type="molecule type" value="Genomic_DNA"/>
</dbReference>
<dbReference type="AlphaFoldDB" id="A0A1H9I5D1"/>
<organism evidence="1 2">
    <name type="scientific">Neolewinella agarilytica</name>
    <dbReference type="NCBI Taxonomy" id="478744"/>
    <lineage>
        <taxon>Bacteria</taxon>
        <taxon>Pseudomonadati</taxon>
        <taxon>Bacteroidota</taxon>
        <taxon>Saprospiria</taxon>
        <taxon>Saprospirales</taxon>
        <taxon>Lewinellaceae</taxon>
        <taxon>Neolewinella</taxon>
    </lineage>
</organism>
<evidence type="ECO:0000313" key="2">
    <source>
        <dbReference type="Proteomes" id="UP000199021"/>
    </source>
</evidence>
<evidence type="ECO:0008006" key="3">
    <source>
        <dbReference type="Google" id="ProtNLM"/>
    </source>
</evidence>
<name>A0A1H9I5D1_9BACT</name>
<reference evidence="2" key="1">
    <citation type="submission" date="2016-10" db="EMBL/GenBank/DDBJ databases">
        <authorList>
            <person name="Varghese N."/>
            <person name="Submissions S."/>
        </authorList>
    </citation>
    <scope>NUCLEOTIDE SEQUENCE [LARGE SCALE GENOMIC DNA]</scope>
    <source>
        <strain evidence="2">DSM 24740</strain>
    </source>
</reference>
<sequence length="120" mass="13934">MSEARLALRPQLDLAPASAPEESFQNETLRPIMKMQHDLLLAAFRLYLQKRKVRLEQVPAKQRFDKIKQIITRDNRLRGLLLGIAIGQFTHEEMTYFVENESSVNRRMTNLLVERLASAV</sequence>